<proteinExistence type="predicted"/>
<gene>
    <name evidence="1" type="ORF">UU02_C0028G0012</name>
</gene>
<evidence type="ECO:0000313" key="2">
    <source>
        <dbReference type="Proteomes" id="UP000034293"/>
    </source>
</evidence>
<accession>A0A0G0UUC2</accession>
<protein>
    <submittedName>
        <fullName evidence="1">Uncharacterized protein</fullName>
    </submittedName>
</protein>
<sequence length="70" mass="6992">MGVALAVAVADGVGVSVGVGLGVEHIVKSVVQEAPSDGQQKFVEPQKVVAPTLVIVEQLISLGESPASAE</sequence>
<dbReference type="Proteomes" id="UP000034293">
    <property type="component" value="Unassembled WGS sequence"/>
</dbReference>
<reference evidence="1 2" key="1">
    <citation type="journal article" date="2015" name="Nature">
        <title>rRNA introns, odd ribosomes, and small enigmatic genomes across a large radiation of phyla.</title>
        <authorList>
            <person name="Brown C.T."/>
            <person name="Hug L.A."/>
            <person name="Thomas B.C."/>
            <person name="Sharon I."/>
            <person name="Castelle C.J."/>
            <person name="Singh A."/>
            <person name="Wilkins M.J."/>
            <person name="Williams K.H."/>
            <person name="Banfield J.F."/>
        </authorList>
    </citation>
    <scope>NUCLEOTIDE SEQUENCE [LARGE SCALE GENOMIC DNA]</scope>
</reference>
<evidence type="ECO:0000313" key="1">
    <source>
        <dbReference type="EMBL" id="KKR63270.1"/>
    </source>
</evidence>
<name>A0A0G0UUC2_9BACT</name>
<organism evidence="1 2">
    <name type="scientific">Candidatus Woesebacteria bacterium GW2011_GWA1_40_43</name>
    <dbReference type="NCBI Taxonomy" id="1618553"/>
    <lineage>
        <taxon>Bacteria</taxon>
        <taxon>Candidatus Woeseibacteriota</taxon>
    </lineage>
</organism>
<dbReference type="AlphaFoldDB" id="A0A0G0UUC2"/>
<comment type="caution">
    <text evidence="1">The sequence shown here is derived from an EMBL/GenBank/DDBJ whole genome shotgun (WGS) entry which is preliminary data.</text>
</comment>
<dbReference type="EMBL" id="LBZA01000028">
    <property type="protein sequence ID" value="KKR63270.1"/>
    <property type="molecule type" value="Genomic_DNA"/>
</dbReference>